<dbReference type="SUPFAM" id="SSF88946">
    <property type="entry name" value="Sigma2 domain of RNA polymerase sigma factors"/>
    <property type="match status" value="1"/>
</dbReference>
<dbReference type="RefSeq" id="WP_126447313.1">
    <property type="nucleotide sequence ID" value="NZ_CP034549.1"/>
</dbReference>
<evidence type="ECO:0000256" key="2">
    <source>
        <dbReference type="ARBA" id="ARBA00023015"/>
    </source>
</evidence>
<evidence type="ECO:0000256" key="5">
    <source>
        <dbReference type="ARBA" id="ARBA00023163"/>
    </source>
</evidence>
<dbReference type="NCBIfam" id="TIGR02937">
    <property type="entry name" value="sigma70-ECF"/>
    <property type="match status" value="1"/>
</dbReference>
<dbReference type="EMBL" id="CP034549">
    <property type="protein sequence ID" value="AZQ44155.1"/>
    <property type="molecule type" value="Genomic_DNA"/>
</dbReference>
<proteinExistence type="inferred from homology"/>
<keyword evidence="5" id="KW-0804">Transcription</keyword>
<dbReference type="InterPro" id="IPR036388">
    <property type="entry name" value="WH-like_DNA-bd_sf"/>
</dbReference>
<comment type="similarity">
    <text evidence="1">Belongs to the sigma-70 factor family. ECF subfamily.</text>
</comment>
<evidence type="ECO:0000256" key="4">
    <source>
        <dbReference type="ARBA" id="ARBA00023125"/>
    </source>
</evidence>
<dbReference type="InterPro" id="IPR013324">
    <property type="entry name" value="RNA_pol_sigma_r3/r4-like"/>
</dbReference>
<dbReference type="InterPro" id="IPR014284">
    <property type="entry name" value="RNA_pol_sigma-70_dom"/>
</dbReference>
<dbReference type="GO" id="GO:0016987">
    <property type="term" value="F:sigma factor activity"/>
    <property type="evidence" value="ECO:0007669"/>
    <property type="project" value="UniProtKB-KW"/>
</dbReference>
<dbReference type="AlphaFoldDB" id="A0A3S9MY25"/>
<evidence type="ECO:0000259" key="7">
    <source>
        <dbReference type="Pfam" id="PF08281"/>
    </source>
</evidence>
<evidence type="ECO:0000256" key="3">
    <source>
        <dbReference type="ARBA" id="ARBA00023082"/>
    </source>
</evidence>
<dbReference type="InterPro" id="IPR013325">
    <property type="entry name" value="RNA_pol_sigma_r2"/>
</dbReference>
<feature type="domain" description="RNA polymerase sigma-70 region 2" evidence="6">
    <location>
        <begin position="10"/>
        <end position="75"/>
    </location>
</feature>
<reference evidence="8 9" key="1">
    <citation type="submission" date="2018-12" db="EMBL/GenBank/DDBJ databases">
        <title>Complete genome of Nonlabens sp. MJ115.</title>
        <authorList>
            <person name="Choi H.S."/>
            <person name="Jung J."/>
        </authorList>
    </citation>
    <scope>NUCLEOTIDE SEQUENCE [LARGE SCALE GENOMIC DNA]</scope>
    <source>
        <strain evidence="8 9">MJ115</strain>
    </source>
</reference>
<dbReference type="Proteomes" id="UP000279600">
    <property type="component" value="Chromosome"/>
</dbReference>
<evidence type="ECO:0000313" key="9">
    <source>
        <dbReference type="Proteomes" id="UP000279600"/>
    </source>
</evidence>
<dbReference type="SUPFAM" id="SSF88659">
    <property type="entry name" value="Sigma3 and sigma4 domains of RNA polymerase sigma factors"/>
    <property type="match status" value="1"/>
</dbReference>
<dbReference type="InterPro" id="IPR013249">
    <property type="entry name" value="RNA_pol_sigma70_r4_t2"/>
</dbReference>
<dbReference type="KEGG" id="noj:EJ995_07890"/>
<dbReference type="OrthoDB" id="795989at2"/>
<feature type="domain" description="RNA polymerase sigma factor 70 region 4 type 2" evidence="7">
    <location>
        <begin position="106"/>
        <end position="156"/>
    </location>
</feature>
<dbReference type="PANTHER" id="PTHR43133">
    <property type="entry name" value="RNA POLYMERASE ECF-TYPE SIGMA FACTO"/>
    <property type="match status" value="1"/>
</dbReference>
<dbReference type="InterPro" id="IPR039425">
    <property type="entry name" value="RNA_pol_sigma-70-like"/>
</dbReference>
<dbReference type="Pfam" id="PF04542">
    <property type="entry name" value="Sigma70_r2"/>
    <property type="match status" value="1"/>
</dbReference>
<dbReference type="Pfam" id="PF08281">
    <property type="entry name" value="Sigma70_r4_2"/>
    <property type="match status" value="1"/>
</dbReference>
<gene>
    <name evidence="8" type="ORF">EJ995_07890</name>
</gene>
<sequence length="169" mass="19926">MNQPTFIATFQDVQKRMYQLSRRLLTSHEEAADAVQETMLKLWEKREKLKDVNNKEAYAMQMVKNFSLDRLKSKQAGHLKIVHNNYDSGDRNAQEEMERATTVSTVQQLIADLPENYRMVIQLRDIQQYDYEAIEKIMNMKATAVRVSLSRARKLLKERIEQYHNTETA</sequence>
<keyword evidence="2" id="KW-0805">Transcription regulation</keyword>
<evidence type="ECO:0000256" key="1">
    <source>
        <dbReference type="ARBA" id="ARBA00010641"/>
    </source>
</evidence>
<accession>A0A3S9MY25</accession>
<organism evidence="8 9">
    <name type="scientific">Nonlabens ponticola</name>
    <dbReference type="NCBI Taxonomy" id="2496866"/>
    <lineage>
        <taxon>Bacteria</taxon>
        <taxon>Pseudomonadati</taxon>
        <taxon>Bacteroidota</taxon>
        <taxon>Flavobacteriia</taxon>
        <taxon>Flavobacteriales</taxon>
        <taxon>Flavobacteriaceae</taxon>
        <taxon>Nonlabens</taxon>
    </lineage>
</organism>
<evidence type="ECO:0000259" key="6">
    <source>
        <dbReference type="Pfam" id="PF04542"/>
    </source>
</evidence>
<dbReference type="Gene3D" id="1.10.10.10">
    <property type="entry name" value="Winged helix-like DNA-binding domain superfamily/Winged helix DNA-binding domain"/>
    <property type="match status" value="1"/>
</dbReference>
<dbReference type="GO" id="GO:0006352">
    <property type="term" value="P:DNA-templated transcription initiation"/>
    <property type="evidence" value="ECO:0007669"/>
    <property type="project" value="InterPro"/>
</dbReference>
<dbReference type="InterPro" id="IPR007627">
    <property type="entry name" value="RNA_pol_sigma70_r2"/>
</dbReference>
<dbReference type="GO" id="GO:0003677">
    <property type="term" value="F:DNA binding"/>
    <property type="evidence" value="ECO:0007669"/>
    <property type="project" value="UniProtKB-KW"/>
</dbReference>
<dbReference type="Gene3D" id="1.10.1740.10">
    <property type="match status" value="1"/>
</dbReference>
<dbReference type="CDD" id="cd06171">
    <property type="entry name" value="Sigma70_r4"/>
    <property type="match status" value="1"/>
</dbReference>
<keyword evidence="3" id="KW-0731">Sigma factor</keyword>
<dbReference type="PANTHER" id="PTHR43133:SF8">
    <property type="entry name" value="RNA POLYMERASE SIGMA FACTOR HI_1459-RELATED"/>
    <property type="match status" value="1"/>
</dbReference>
<name>A0A3S9MY25_9FLAO</name>
<evidence type="ECO:0000313" key="8">
    <source>
        <dbReference type="EMBL" id="AZQ44155.1"/>
    </source>
</evidence>
<keyword evidence="4" id="KW-0238">DNA-binding</keyword>
<protein>
    <submittedName>
        <fullName evidence="8">Sigma-70 family RNA polymerase sigma factor</fullName>
    </submittedName>
</protein>
<keyword evidence="9" id="KW-1185">Reference proteome</keyword>